<dbReference type="Pfam" id="PF13041">
    <property type="entry name" value="PPR_2"/>
    <property type="match status" value="1"/>
</dbReference>
<accession>S8EK78</accession>
<evidence type="ECO:0008006" key="5">
    <source>
        <dbReference type="Google" id="ProtNLM"/>
    </source>
</evidence>
<organism evidence="3 4">
    <name type="scientific">Genlisea aurea</name>
    <dbReference type="NCBI Taxonomy" id="192259"/>
    <lineage>
        <taxon>Eukaryota</taxon>
        <taxon>Viridiplantae</taxon>
        <taxon>Streptophyta</taxon>
        <taxon>Embryophyta</taxon>
        <taxon>Tracheophyta</taxon>
        <taxon>Spermatophyta</taxon>
        <taxon>Magnoliopsida</taxon>
        <taxon>eudicotyledons</taxon>
        <taxon>Gunneridae</taxon>
        <taxon>Pentapetalae</taxon>
        <taxon>asterids</taxon>
        <taxon>lamiids</taxon>
        <taxon>Lamiales</taxon>
        <taxon>Lentibulariaceae</taxon>
        <taxon>Genlisea</taxon>
    </lineage>
</organism>
<dbReference type="AlphaFoldDB" id="S8EK78"/>
<dbReference type="OrthoDB" id="119302at2759"/>
<evidence type="ECO:0000313" key="4">
    <source>
        <dbReference type="Proteomes" id="UP000015453"/>
    </source>
</evidence>
<proteinExistence type="predicted"/>
<reference evidence="3 4" key="1">
    <citation type="journal article" date="2013" name="BMC Genomics">
        <title>The miniature genome of a carnivorous plant Genlisea aurea contains a low number of genes and short non-coding sequences.</title>
        <authorList>
            <person name="Leushkin E.V."/>
            <person name="Sutormin R.A."/>
            <person name="Nabieva E.R."/>
            <person name="Penin A.A."/>
            <person name="Kondrashov A.S."/>
            <person name="Logacheva M.D."/>
        </authorList>
    </citation>
    <scope>NUCLEOTIDE SEQUENCE [LARGE SCALE GENOMIC DNA]</scope>
</reference>
<comment type="caution">
    <text evidence="3">The sequence shown here is derived from an EMBL/GenBank/DDBJ whole genome shotgun (WGS) entry which is preliminary data.</text>
</comment>
<dbReference type="Gene3D" id="1.25.40.10">
    <property type="entry name" value="Tetratricopeptide repeat domain"/>
    <property type="match status" value="2"/>
</dbReference>
<gene>
    <name evidence="3" type="ORF">M569_01749</name>
</gene>
<evidence type="ECO:0000256" key="2">
    <source>
        <dbReference type="PROSITE-ProRule" id="PRU00708"/>
    </source>
</evidence>
<keyword evidence="4" id="KW-1185">Reference proteome</keyword>
<feature type="repeat" description="PPR" evidence="2">
    <location>
        <begin position="120"/>
        <end position="154"/>
    </location>
</feature>
<dbReference type="InterPro" id="IPR011990">
    <property type="entry name" value="TPR-like_helical_dom_sf"/>
</dbReference>
<protein>
    <recommendedName>
        <fullName evidence="5">Pentacotripeptide-repeat region of PRORP domain-containing protein</fullName>
    </recommendedName>
</protein>
<keyword evidence="1" id="KW-0677">Repeat</keyword>
<feature type="non-terminal residue" evidence="3">
    <location>
        <position position="210"/>
    </location>
</feature>
<dbReference type="Proteomes" id="UP000015453">
    <property type="component" value="Unassembled WGS sequence"/>
</dbReference>
<sequence>DVSYSSEHSFSQPIAALLRSSYNDVMHVCAHSHNDLLAERLLLQMENLGLKPSPGTYDGLIRALVSVRSFHHGIKALNMMEQKNMKPRNSTLAALSASCSRACELDMAETFLVRISRTRHTYPFNAFLEACETMDKPEKAVKVLAKMKELGVNPDIRTYELLFSLFANVNAPYEDGNLLSQVVASKRIKAIEMDMIRRGIQHSSRSVKNL</sequence>
<dbReference type="NCBIfam" id="TIGR00756">
    <property type="entry name" value="PPR"/>
    <property type="match status" value="1"/>
</dbReference>
<dbReference type="EMBL" id="AUSU01000603">
    <property type="protein sequence ID" value="EPS73007.1"/>
    <property type="molecule type" value="Genomic_DNA"/>
</dbReference>
<dbReference type="Pfam" id="PF13812">
    <property type="entry name" value="PPR_3"/>
    <property type="match status" value="1"/>
</dbReference>
<dbReference type="PANTHER" id="PTHR47859:SF1">
    <property type="entry name" value="PENTATRICOPEPTIDE REPEAT-CONTAINING PROTEIN"/>
    <property type="match status" value="1"/>
</dbReference>
<evidence type="ECO:0000256" key="1">
    <source>
        <dbReference type="ARBA" id="ARBA00022737"/>
    </source>
</evidence>
<dbReference type="PROSITE" id="PS51375">
    <property type="entry name" value="PPR"/>
    <property type="match status" value="1"/>
</dbReference>
<evidence type="ECO:0000313" key="3">
    <source>
        <dbReference type="EMBL" id="EPS73007.1"/>
    </source>
</evidence>
<dbReference type="InterPro" id="IPR002885">
    <property type="entry name" value="PPR_rpt"/>
</dbReference>
<name>S8EK78_9LAMI</name>
<dbReference type="PANTHER" id="PTHR47859">
    <property type="entry name" value="PENTATRICOPEPTIDE REPEAT-CONTAINING PROTEIN"/>
    <property type="match status" value="1"/>
</dbReference>
<feature type="non-terminal residue" evidence="3">
    <location>
        <position position="1"/>
    </location>
</feature>